<dbReference type="GO" id="GO:0043190">
    <property type="term" value="C:ATP-binding cassette (ABC) transporter complex"/>
    <property type="evidence" value="ECO:0007669"/>
    <property type="project" value="InterPro"/>
</dbReference>
<keyword evidence="3" id="KW-0813">Transport</keyword>
<dbReference type="InterPro" id="IPR030678">
    <property type="entry name" value="Peptide/Ni-bd"/>
</dbReference>
<dbReference type="InterPro" id="IPR039424">
    <property type="entry name" value="SBP_5"/>
</dbReference>
<comment type="caution">
    <text evidence="6">The sequence shown here is derived from an EMBL/GenBank/DDBJ whole genome shotgun (WGS) entry which is preliminary data.</text>
</comment>
<sequence>MRIHAGLFEGLVRPAPDGDLRPALAEGWRIDRSGRVVTVQLRRTARWSDGRPVRSGDVAHTFLRGTDPALGLRCAWQMYVLGGARDRHQGVPGAALGVDVLDEHTVRFHLEHPLADIREFWALPAFAPLREDAPPARSPHDALAVPASGPFRYSAVDPGERIELERNPYYWDDAMPASPVRYVVGGDPVELYASGDIDLAPLEIRALDEVDPAHVTRIPEATVSYLVMNTRDDLLADSGVRAALADAIDPEELVTDTRSGAAPIGRLVPPSAGTRAYLRASPRVARRRRSGGRLDGVRLTLVCTDIRDRVAEAERLADQIRKRTGASVEIDARSYAGQYTAIREGTYHLSIASWRADYDDPLAFLAEHVSDGVAGNQSKWSDAEYNRLVAAARDEIGDAERHSRLAAAEQRLLDHDAVVPLYSWSGLWLQRPGLTGVVHRAAGASPDLRWAVRT</sequence>
<dbReference type="GO" id="GO:0030313">
    <property type="term" value="C:cell envelope"/>
    <property type="evidence" value="ECO:0007669"/>
    <property type="project" value="UniProtKB-SubCell"/>
</dbReference>
<dbReference type="Gene3D" id="3.10.105.10">
    <property type="entry name" value="Dipeptide-binding Protein, Domain 3"/>
    <property type="match status" value="1"/>
</dbReference>
<dbReference type="PANTHER" id="PTHR30290">
    <property type="entry name" value="PERIPLASMIC BINDING COMPONENT OF ABC TRANSPORTER"/>
    <property type="match status" value="1"/>
</dbReference>
<dbReference type="PIRSF" id="PIRSF002741">
    <property type="entry name" value="MppA"/>
    <property type="match status" value="1"/>
</dbReference>
<name>A0A0C2JMD1_9ACTN</name>
<dbReference type="PANTHER" id="PTHR30290:SF10">
    <property type="entry name" value="PERIPLASMIC OLIGOPEPTIDE-BINDING PROTEIN-RELATED"/>
    <property type="match status" value="1"/>
</dbReference>
<evidence type="ECO:0000256" key="2">
    <source>
        <dbReference type="ARBA" id="ARBA00005695"/>
    </source>
</evidence>
<dbReference type="GO" id="GO:0015833">
    <property type="term" value="P:peptide transport"/>
    <property type="evidence" value="ECO:0007669"/>
    <property type="project" value="TreeGrafter"/>
</dbReference>
<evidence type="ECO:0000256" key="4">
    <source>
        <dbReference type="ARBA" id="ARBA00022729"/>
    </source>
</evidence>
<evidence type="ECO:0000313" key="7">
    <source>
        <dbReference type="Proteomes" id="UP000031675"/>
    </source>
</evidence>
<dbReference type="InterPro" id="IPR000914">
    <property type="entry name" value="SBP_5_dom"/>
</dbReference>
<gene>
    <name evidence="6" type="ORF">LP52_15010</name>
</gene>
<dbReference type="Proteomes" id="UP000031675">
    <property type="component" value="Unassembled WGS sequence"/>
</dbReference>
<organism evidence="6 7">
    <name type="scientific">Streptomonospora alba</name>
    <dbReference type="NCBI Taxonomy" id="183763"/>
    <lineage>
        <taxon>Bacteria</taxon>
        <taxon>Bacillati</taxon>
        <taxon>Actinomycetota</taxon>
        <taxon>Actinomycetes</taxon>
        <taxon>Streptosporangiales</taxon>
        <taxon>Nocardiopsidaceae</taxon>
        <taxon>Streptomonospora</taxon>
    </lineage>
</organism>
<dbReference type="CDD" id="cd08504">
    <property type="entry name" value="PBP2_OppA"/>
    <property type="match status" value="1"/>
</dbReference>
<feature type="domain" description="Solute-binding protein family 5" evidence="5">
    <location>
        <begin position="20"/>
        <end position="372"/>
    </location>
</feature>
<dbReference type="EMBL" id="JROO01000029">
    <property type="protein sequence ID" value="KIH98032.1"/>
    <property type="molecule type" value="Genomic_DNA"/>
</dbReference>
<dbReference type="Pfam" id="PF00496">
    <property type="entry name" value="SBP_bac_5"/>
    <property type="match status" value="1"/>
</dbReference>
<dbReference type="GO" id="GO:1904680">
    <property type="term" value="F:peptide transmembrane transporter activity"/>
    <property type="evidence" value="ECO:0007669"/>
    <property type="project" value="TreeGrafter"/>
</dbReference>
<dbReference type="GO" id="GO:0042597">
    <property type="term" value="C:periplasmic space"/>
    <property type="evidence" value="ECO:0007669"/>
    <property type="project" value="UniProtKB-ARBA"/>
</dbReference>
<dbReference type="SUPFAM" id="SSF53850">
    <property type="entry name" value="Periplasmic binding protein-like II"/>
    <property type="match status" value="1"/>
</dbReference>
<dbReference type="Gene3D" id="3.90.76.10">
    <property type="entry name" value="Dipeptide-binding Protein, Domain 1"/>
    <property type="match status" value="1"/>
</dbReference>
<evidence type="ECO:0000259" key="5">
    <source>
        <dbReference type="Pfam" id="PF00496"/>
    </source>
</evidence>
<dbReference type="Gene3D" id="3.40.190.10">
    <property type="entry name" value="Periplasmic binding protein-like II"/>
    <property type="match status" value="1"/>
</dbReference>
<keyword evidence="4" id="KW-0732">Signal</keyword>
<comment type="subcellular location">
    <subcellularLocation>
        <location evidence="1">Cell envelope</location>
    </subcellularLocation>
</comment>
<proteinExistence type="inferred from homology"/>
<protein>
    <recommendedName>
        <fullName evidence="5">Solute-binding protein family 5 domain-containing protein</fullName>
    </recommendedName>
</protein>
<evidence type="ECO:0000256" key="1">
    <source>
        <dbReference type="ARBA" id="ARBA00004196"/>
    </source>
</evidence>
<dbReference type="AlphaFoldDB" id="A0A0C2JMD1"/>
<evidence type="ECO:0000256" key="3">
    <source>
        <dbReference type="ARBA" id="ARBA00022448"/>
    </source>
</evidence>
<reference evidence="7" key="1">
    <citation type="journal article" date="2015" name="Chem. Biol.">
        <title>Structure, bioactivity, and resistance mechanism of streptomonomicin, an unusual lasso Peptide from an understudied halophilic actinomycete.</title>
        <authorList>
            <person name="Metelev M."/>
            <person name="Tietz J.I."/>
            <person name="Melby J.O."/>
            <person name="Blair P.M."/>
            <person name="Zhu L."/>
            <person name="Livnat I."/>
            <person name="Severinov K."/>
            <person name="Mitchell D.A."/>
        </authorList>
    </citation>
    <scope>NUCLEOTIDE SEQUENCE [LARGE SCALE GENOMIC DNA]</scope>
    <source>
        <strain evidence="7">YIM 90003</strain>
    </source>
</reference>
<evidence type="ECO:0000313" key="6">
    <source>
        <dbReference type="EMBL" id="KIH98032.1"/>
    </source>
</evidence>
<comment type="similarity">
    <text evidence="2">Belongs to the bacterial solute-binding protein 5 family.</text>
</comment>
<accession>A0A0C2JMD1</accession>
<keyword evidence="7" id="KW-1185">Reference proteome</keyword>
<dbReference type="STRING" id="183763.LP52_15010"/>